<comment type="caution">
    <text evidence="1">The sequence shown here is derived from an EMBL/GenBank/DDBJ whole genome shotgun (WGS) entry which is preliminary data.</text>
</comment>
<protein>
    <submittedName>
        <fullName evidence="1">Uncharacterized protein</fullName>
    </submittedName>
</protein>
<reference evidence="1" key="1">
    <citation type="submission" date="2024-02" db="EMBL/GenBank/DDBJ databases">
        <title>Metagenome Assembled Genome of Zalaria obscura JY119.</title>
        <authorList>
            <person name="Vighnesh L."/>
            <person name="Jagadeeshwari U."/>
            <person name="Venkata Ramana C."/>
            <person name="Sasikala C."/>
        </authorList>
    </citation>
    <scope>NUCLEOTIDE SEQUENCE</scope>
    <source>
        <strain evidence="1">JY119</strain>
    </source>
</reference>
<evidence type="ECO:0000313" key="2">
    <source>
        <dbReference type="Proteomes" id="UP001320706"/>
    </source>
</evidence>
<name>A0ACC3S500_9PEZI</name>
<evidence type="ECO:0000313" key="1">
    <source>
        <dbReference type="EMBL" id="KAK8196026.1"/>
    </source>
</evidence>
<keyword evidence="2" id="KW-1185">Reference proteome</keyword>
<dbReference type="Proteomes" id="UP001320706">
    <property type="component" value="Unassembled WGS sequence"/>
</dbReference>
<gene>
    <name evidence="1" type="ORF">M8818_007178</name>
</gene>
<proteinExistence type="predicted"/>
<sequence>MSNLAQDEAEVIRYAGLLRGTESAAQAVSYGLDSIDIMGQIGSVYLNFALWAVAIVPAWFVIREIGVTLHDRKIEREARQGSIVAVAGAEM</sequence>
<accession>A0ACC3S500</accession>
<organism evidence="1 2">
    <name type="scientific">Zalaria obscura</name>
    <dbReference type="NCBI Taxonomy" id="2024903"/>
    <lineage>
        <taxon>Eukaryota</taxon>
        <taxon>Fungi</taxon>
        <taxon>Dikarya</taxon>
        <taxon>Ascomycota</taxon>
        <taxon>Pezizomycotina</taxon>
        <taxon>Dothideomycetes</taxon>
        <taxon>Dothideomycetidae</taxon>
        <taxon>Dothideales</taxon>
        <taxon>Zalariaceae</taxon>
        <taxon>Zalaria</taxon>
    </lineage>
</organism>
<dbReference type="EMBL" id="JAMKPW020000042">
    <property type="protein sequence ID" value="KAK8196026.1"/>
    <property type="molecule type" value="Genomic_DNA"/>
</dbReference>